<dbReference type="SUPFAM" id="SSF53756">
    <property type="entry name" value="UDP-Glycosyltransferase/glycogen phosphorylase"/>
    <property type="match status" value="1"/>
</dbReference>
<dbReference type="Gene3D" id="3.40.50.2000">
    <property type="entry name" value="Glycogen Phosphorylase B"/>
    <property type="match status" value="1"/>
</dbReference>
<accession>A0A512RRN8</accession>
<proteinExistence type="predicted"/>
<evidence type="ECO:0000313" key="2">
    <source>
        <dbReference type="Proteomes" id="UP000321436"/>
    </source>
</evidence>
<name>A0A512RRN8_9BACT</name>
<dbReference type="AlphaFoldDB" id="A0A512RRN8"/>
<gene>
    <name evidence="1" type="ORF">CCY01nite_46290</name>
</gene>
<dbReference type="Pfam" id="PF13692">
    <property type="entry name" value="Glyco_trans_1_4"/>
    <property type="match status" value="1"/>
</dbReference>
<sequence>MVMENRDIIVIGLQPWYTKIGSNCKNIALEFSKHNRVLYVNAPLDRNTILRAAQDPAVAYHIAANKGEQPALVKVQDNFWNYYPDSVLESINWIPFTPLFSLLNRRNNKKFADSIAKAIQELDFRNVIIFNDNDMFRGYYLKSLLKPAVYVYYSRDYLLGVDYWRRHGQTLEPRHIANADVAVANSLYLTDMLKTYNPRSHYVGQGCDLRLFNADDRHDLPADLNGLTRPLIGYVGSLNSLRLDISVLETIAKERPSWNIVLVGPEDEAFRSSALHTMANVHFLGRKEVNTLPSYIQAFDVCLNPQLVNPVTVGNYPLKIDEYLAMGKPVVATQTKTMSLFADYVYLAERPAGYVPLIEKALQENTPSRQASRIAFARTHTWENSVNEIYKAVQSFESV</sequence>
<dbReference type="PANTHER" id="PTHR12526">
    <property type="entry name" value="GLYCOSYLTRANSFERASE"/>
    <property type="match status" value="1"/>
</dbReference>
<reference evidence="1 2" key="1">
    <citation type="submission" date="2019-07" db="EMBL/GenBank/DDBJ databases">
        <title>Whole genome shotgun sequence of Chitinophaga cymbidii NBRC 109752.</title>
        <authorList>
            <person name="Hosoyama A."/>
            <person name="Uohara A."/>
            <person name="Ohji S."/>
            <person name="Ichikawa N."/>
        </authorList>
    </citation>
    <scope>NUCLEOTIDE SEQUENCE [LARGE SCALE GENOMIC DNA]</scope>
    <source>
        <strain evidence="1 2">NBRC 109752</strain>
    </source>
</reference>
<comment type="caution">
    <text evidence="1">The sequence shown here is derived from an EMBL/GenBank/DDBJ whole genome shotgun (WGS) entry which is preliminary data.</text>
</comment>
<organism evidence="1 2">
    <name type="scientific">Chitinophaga cymbidii</name>
    <dbReference type="NCBI Taxonomy" id="1096750"/>
    <lineage>
        <taxon>Bacteria</taxon>
        <taxon>Pseudomonadati</taxon>
        <taxon>Bacteroidota</taxon>
        <taxon>Chitinophagia</taxon>
        <taxon>Chitinophagales</taxon>
        <taxon>Chitinophagaceae</taxon>
        <taxon>Chitinophaga</taxon>
    </lineage>
</organism>
<dbReference type="EMBL" id="BKAU01000006">
    <property type="protein sequence ID" value="GEP98369.1"/>
    <property type="molecule type" value="Genomic_DNA"/>
</dbReference>
<protein>
    <recommendedName>
        <fullName evidence="3">Glycosyl transferase family 1</fullName>
    </recommendedName>
</protein>
<keyword evidence="2" id="KW-1185">Reference proteome</keyword>
<dbReference type="Proteomes" id="UP000321436">
    <property type="component" value="Unassembled WGS sequence"/>
</dbReference>
<evidence type="ECO:0008006" key="3">
    <source>
        <dbReference type="Google" id="ProtNLM"/>
    </source>
</evidence>
<dbReference type="Gene3D" id="3.40.50.11010">
    <property type="match status" value="1"/>
</dbReference>
<evidence type="ECO:0000313" key="1">
    <source>
        <dbReference type="EMBL" id="GEP98369.1"/>
    </source>
</evidence>